<feature type="compositionally biased region" description="Low complexity" evidence="7">
    <location>
        <begin position="539"/>
        <end position="564"/>
    </location>
</feature>
<evidence type="ECO:0000256" key="1">
    <source>
        <dbReference type="ARBA" id="ARBA00006529"/>
    </source>
</evidence>
<feature type="compositionally biased region" description="Polar residues" evidence="7">
    <location>
        <begin position="400"/>
        <end position="411"/>
    </location>
</feature>
<feature type="region of interest" description="Disordered" evidence="7">
    <location>
        <begin position="539"/>
        <end position="565"/>
    </location>
</feature>
<feature type="region of interest" description="Disordered" evidence="7">
    <location>
        <begin position="140"/>
        <end position="198"/>
    </location>
</feature>
<dbReference type="PROSITE" id="PS00107">
    <property type="entry name" value="PROTEIN_KINASE_ATP"/>
    <property type="match status" value="1"/>
</dbReference>
<gene>
    <name evidence="9" type="primary">BCK1</name>
    <name evidence="9" type="ORF">CspeluHIS016_0702730</name>
</gene>
<evidence type="ECO:0000256" key="4">
    <source>
        <dbReference type="ARBA" id="ARBA00022777"/>
    </source>
</evidence>
<proteinExistence type="inferred from homology"/>
<organism evidence="9 10">
    <name type="scientific">Cutaneotrichosporon spelunceum</name>
    <dbReference type="NCBI Taxonomy" id="1672016"/>
    <lineage>
        <taxon>Eukaryota</taxon>
        <taxon>Fungi</taxon>
        <taxon>Dikarya</taxon>
        <taxon>Basidiomycota</taxon>
        <taxon>Agaricomycotina</taxon>
        <taxon>Tremellomycetes</taxon>
        <taxon>Trichosporonales</taxon>
        <taxon>Trichosporonaceae</taxon>
        <taxon>Cutaneotrichosporon</taxon>
    </lineage>
</organism>
<keyword evidence="4" id="KW-0418">Kinase</keyword>
<dbReference type="Pfam" id="PF00069">
    <property type="entry name" value="Pkinase"/>
    <property type="match status" value="1"/>
</dbReference>
<feature type="region of interest" description="Disordered" evidence="7">
    <location>
        <begin position="227"/>
        <end position="267"/>
    </location>
</feature>
<evidence type="ECO:0000313" key="10">
    <source>
        <dbReference type="Proteomes" id="UP001222932"/>
    </source>
</evidence>
<reference evidence="9" key="1">
    <citation type="journal article" date="2023" name="BMC Genomics">
        <title>Chromosome-level genome assemblies of Cutaneotrichosporon spp. (Trichosporonales, Basidiomycota) reveal imbalanced evolution between nucleotide sequences and chromosome synteny.</title>
        <authorList>
            <person name="Kobayashi Y."/>
            <person name="Kayamori A."/>
            <person name="Aoki K."/>
            <person name="Shiwa Y."/>
            <person name="Matsutani M."/>
            <person name="Fujita N."/>
            <person name="Sugita T."/>
            <person name="Iwasaki W."/>
            <person name="Tanaka N."/>
            <person name="Takashima M."/>
        </authorList>
    </citation>
    <scope>NUCLEOTIDE SEQUENCE</scope>
    <source>
        <strain evidence="9">HIS016</strain>
    </source>
</reference>
<dbReference type="PANTHER" id="PTHR48016">
    <property type="entry name" value="MAP KINASE KINASE KINASE SSK2-RELATED-RELATED"/>
    <property type="match status" value="1"/>
</dbReference>
<dbReference type="PROSITE" id="PS50011">
    <property type="entry name" value="PROTEIN_KINASE_DOM"/>
    <property type="match status" value="1"/>
</dbReference>
<dbReference type="InterPro" id="IPR000719">
    <property type="entry name" value="Prot_kinase_dom"/>
</dbReference>
<feature type="compositionally biased region" description="Polar residues" evidence="7">
    <location>
        <begin position="866"/>
        <end position="879"/>
    </location>
</feature>
<feature type="region of interest" description="Disordered" evidence="7">
    <location>
        <begin position="1"/>
        <end position="32"/>
    </location>
</feature>
<feature type="region of interest" description="Disordered" evidence="7">
    <location>
        <begin position="865"/>
        <end position="889"/>
    </location>
</feature>
<dbReference type="EMBL" id="BTCM01000007">
    <property type="protein sequence ID" value="GMK59258.1"/>
    <property type="molecule type" value="Genomic_DNA"/>
</dbReference>
<evidence type="ECO:0000256" key="7">
    <source>
        <dbReference type="SAM" id="MobiDB-lite"/>
    </source>
</evidence>
<dbReference type="SUPFAM" id="SSF56112">
    <property type="entry name" value="Protein kinase-like (PK-like)"/>
    <property type="match status" value="1"/>
</dbReference>
<feature type="domain" description="Protein kinase" evidence="8">
    <location>
        <begin position="597"/>
        <end position="889"/>
    </location>
</feature>
<dbReference type="SMART" id="SM00220">
    <property type="entry name" value="S_TKc"/>
    <property type="match status" value="1"/>
</dbReference>
<feature type="binding site" evidence="6">
    <location>
        <position position="626"/>
    </location>
    <ligand>
        <name>ATP</name>
        <dbReference type="ChEBI" id="CHEBI:30616"/>
    </ligand>
</feature>
<sequence>MGVNRIDSPDDSRLGPSNGNRQRSGSVQRARLQATTDNEQFVVVDITGIHTSEGIRERLFSKLRFRDEDHQMLSIYQTDIGEQPNQTALTNQGLLQLCMQYGDANGSLKFLVTQTSIHPVVPPQDPPIRQALPHIVTDVTTPRYSPAGHHSNRSSISGSAEMDRESGSRTSISSMDDTTVPEVWARPGSSSEQSSTDASILAAAGVNDEMDEPSRQLALLLFKQDQEAERRSRDQEEADQRLAREEQDREREVWHFTPNPPHNTMPMAPVTAEPAPYPDRRHPEPDPAPLLSFPNPQPMPPWLSYQAETAHLSAYPQPGPRISDMRAFPFLRRTIDATDSSDTNISESTIIAPPQDELTYKVSKQRGNQGMRHNINRQVPIADPDPEEATLFIKPPVQPTDPSSDSESDASIQRGWEGENNWQIRPTADSLYENLQEFFPKVDIDAPIVDPAGLPTPSTPSSDSPRNPTEAQRPPPPQPPIWGNPASNARADDGPRNSVWDAVQGGIHAVTKGFNKPGNRGSIRAVANRRRQSMQGQVDVGSVDQGDQGNQVVGQSGGVRRSSSMWGHRVVEVTQSQIPPLIPESPSSEGRAVTLSWVKGKLIGKGSYGKVYLALNTTTGDMMAVKQVEQAPTEDGAVDPRQRDMVAALQGEITLLKDLYHTNIVAYLGCETSPEYVSIFLEYVPGGTIASIYRAPNQGRFEEQLVKFFTAQILKGLAYLHDKNIWHRDLKGDNILVDANGVCKISDFGISRQTQDAYDSYANGTSMKGSVFWMAPEIIQPQGKRSYSGKVDIWSLGCVVLEMLTGARPWSEVQEQMHVILMLFQGRTPGVPRDVHFSHQAYKFMFESCLIGKAVARRLAKARADSSMSNAGGNPQPSGSGYAHYPNPH</sequence>
<feature type="compositionally biased region" description="Polar residues" evidence="7">
    <location>
        <begin position="15"/>
        <end position="32"/>
    </location>
</feature>
<keyword evidence="5 6" id="KW-0067">ATP-binding</keyword>
<feature type="compositionally biased region" description="Basic and acidic residues" evidence="7">
    <location>
        <begin position="227"/>
        <end position="254"/>
    </location>
</feature>
<feature type="region of interest" description="Disordered" evidence="7">
    <location>
        <begin position="446"/>
        <end position="500"/>
    </location>
</feature>
<comment type="caution">
    <text evidence="9">The sequence shown here is derived from an EMBL/GenBank/DDBJ whole genome shotgun (WGS) entry which is preliminary data.</text>
</comment>
<feature type="compositionally biased region" description="Pro residues" evidence="7">
    <location>
        <begin position="473"/>
        <end position="482"/>
    </location>
</feature>
<keyword evidence="10" id="KW-1185">Reference proteome</keyword>
<dbReference type="GO" id="GO:0000196">
    <property type="term" value="P:cell integrity MAPK cascade"/>
    <property type="evidence" value="ECO:0007669"/>
    <property type="project" value="UniProtKB-ARBA"/>
</dbReference>
<dbReference type="FunFam" id="3.30.200.20:FF:000387">
    <property type="entry name" value="Serine/threonine-protein kinase STE11"/>
    <property type="match status" value="1"/>
</dbReference>
<comment type="similarity">
    <text evidence="1">Belongs to the protein kinase superfamily. STE Ser/Thr protein kinase family. MAP kinase kinase kinase subfamily.</text>
</comment>
<name>A0AAD3YEL9_9TREE</name>
<evidence type="ECO:0000313" key="9">
    <source>
        <dbReference type="EMBL" id="GMK59258.1"/>
    </source>
</evidence>
<dbReference type="Proteomes" id="UP001222932">
    <property type="component" value="Unassembled WGS sequence"/>
</dbReference>
<feature type="region of interest" description="Disordered" evidence="7">
    <location>
        <begin position="391"/>
        <end position="421"/>
    </location>
</feature>
<dbReference type="AlphaFoldDB" id="A0AAD3YEL9"/>
<reference evidence="9" key="2">
    <citation type="submission" date="2023-06" db="EMBL/GenBank/DDBJ databases">
        <authorList>
            <person name="Kobayashi Y."/>
            <person name="Kayamori A."/>
            <person name="Aoki K."/>
            <person name="Shiwa Y."/>
            <person name="Fujita N."/>
            <person name="Sugita T."/>
            <person name="Iwasaki W."/>
            <person name="Tanaka N."/>
            <person name="Takashima M."/>
        </authorList>
    </citation>
    <scope>NUCLEOTIDE SEQUENCE</scope>
    <source>
        <strain evidence="9">HIS016</strain>
    </source>
</reference>
<evidence type="ECO:0000256" key="5">
    <source>
        <dbReference type="ARBA" id="ARBA00022840"/>
    </source>
</evidence>
<evidence type="ECO:0000256" key="2">
    <source>
        <dbReference type="ARBA" id="ARBA00022679"/>
    </source>
</evidence>
<accession>A0AAD3YEL9</accession>
<dbReference type="Gene3D" id="1.10.510.10">
    <property type="entry name" value="Transferase(Phosphotransferase) domain 1"/>
    <property type="match status" value="1"/>
</dbReference>
<dbReference type="GO" id="GO:0005524">
    <property type="term" value="F:ATP binding"/>
    <property type="evidence" value="ECO:0007669"/>
    <property type="project" value="UniProtKB-UniRule"/>
</dbReference>
<dbReference type="GO" id="GO:0004709">
    <property type="term" value="F:MAP kinase kinase kinase activity"/>
    <property type="evidence" value="ECO:0007669"/>
    <property type="project" value="UniProtKB-ARBA"/>
</dbReference>
<feature type="compositionally biased region" description="Polar residues" evidence="7">
    <location>
        <begin position="188"/>
        <end position="198"/>
    </location>
</feature>
<dbReference type="FunFam" id="1.10.510.10:FF:000182">
    <property type="entry name" value="MAP kinase kinase kinase mkh1"/>
    <property type="match status" value="1"/>
</dbReference>
<protein>
    <recommendedName>
        <fullName evidence="8">Protein kinase domain-containing protein</fullName>
    </recommendedName>
</protein>
<dbReference type="InterPro" id="IPR017441">
    <property type="entry name" value="Protein_kinase_ATP_BS"/>
</dbReference>
<keyword evidence="2" id="KW-0808">Transferase</keyword>
<dbReference type="PANTHER" id="PTHR48016:SF48">
    <property type="entry name" value="SERINE_THREONINE-PROTEIN KINASE BCK1_SLK1_SSP31"/>
    <property type="match status" value="1"/>
</dbReference>
<evidence type="ECO:0000256" key="3">
    <source>
        <dbReference type="ARBA" id="ARBA00022741"/>
    </source>
</evidence>
<dbReference type="InterPro" id="IPR011009">
    <property type="entry name" value="Kinase-like_dom_sf"/>
</dbReference>
<evidence type="ECO:0000259" key="8">
    <source>
        <dbReference type="PROSITE" id="PS50011"/>
    </source>
</evidence>
<dbReference type="InterPro" id="IPR050538">
    <property type="entry name" value="MAP_kinase_kinase_kinase"/>
</dbReference>
<keyword evidence="3 6" id="KW-0547">Nucleotide-binding</keyword>
<dbReference type="InterPro" id="IPR008271">
    <property type="entry name" value="Ser/Thr_kinase_AS"/>
</dbReference>
<dbReference type="PROSITE" id="PS00108">
    <property type="entry name" value="PROTEIN_KINASE_ST"/>
    <property type="match status" value="1"/>
</dbReference>
<feature type="compositionally biased region" description="Low complexity" evidence="7">
    <location>
        <begin position="455"/>
        <end position="472"/>
    </location>
</feature>
<feature type="compositionally biased region" description="Polar residues" evidence="7">
    <location>
        <begin position="168"/>
        <end position="177"/>
    </location>
</feature>
<evidence type="ECO:0000256" key="6">
    <source>
        <dbReference type="PROSITE-ProRule" id="PRU10141"/>
    </source>
</evidence>